<dbReference type="CDD" id="cd07197">
    <property type="entry name" value="nitrilase"/>
    <property type="match status" value="1"/>
</dbReference>
<evidence type="ECO:0000256" key="1">
    <source>
        <dbReference type="ARBA" id="ARBA00022801"/>
    </source>
</evidence>
<organism evidence="3 4">
    <name type="scientific">Pseudomonas folii</name>
    <dbReference type="NCBI Taxonomy" id="2762593"/>
    <lineage>
        <taxon>Bacteria</taxon>
        <taxon>Pseudomonadati</taxon>
        <taxon>Pseudomonadota</taxon>
        <taxon>Gammaproteobacteria</taxon>
        <taxon>Pseudomonadales</taxon>
        <taxon>Pseudomonadaceae</taxon>
        <taxon>Pseudomonas</taxon>
    </lineage>
</organism>
<dbReference type="InterPro" id="IPR003010">
    <property type="entry name" value="C-N_Hydrolase"/>
</dbReference>
<dbReference type="SUPFAM" id="SSF56317">
    <property type="entry name" value="Carbon-nitrogen hydrolase"/>
    <property type="match status" value="1"/>
</dbReference>
<proteinExistence type="predicted"/>
<evidence type="ECO:0000259" key="2">
    <source>
        <dbReference type="Pfam" id="PF00795"/>
    </source>
</evidence>
<dbReference type="Gene3D" id="3.60.110.10">
    <property type="entry name" value="Carbon-nitrogen hydrolase"/>
    <property type="match status" value="1"/>
</dbReference>
<dbReference type="Pfam" id="PF00795">
    <property type="entry name" value="CN_hydrolase"/>
    <property type="match status" value="1"/>
</dbReference>
<dbReference type="RefSeq" id="WP_187523155.1">
    <property type="nucleotide sequence ID" value="NZ_JACONW010000205.1"/>
</dbReference>
<accession>A0ABR7B781</accession>
<keyword evidence="4" id="KW-1185">Reference proteome</keyword>
<evidence type="ECO:0000313" key="4">
    <source>
        <dbReference type="Proteomes" id="UP000651852"/>
    </source>
</evidence>
<dbReference type="Proteomes" id="UP000651852">
    <property type="component" value="Unassembled WGS sequence"/>
</dbReference>
<dbReference type="GO" id="GO:0016787">
    <property type="term" value="F:hydrolase activity"/>
    <property type="evidence" value="ECO:0007669"/>
    <property type="project" value="UniProtKB-KW"/>
</dbReference>
<dbReference type="EMBL" id="JACONW010000205">
    <property type="protein sequence ID" value="MBC3953032.1"/>
    <property type="molecule type" value="Genomic_DNA"/>
</dbReference>
<evidence type="ECO:0000313" key="3">
    <source>
        <dbReference type="EMBL" id="MBC3953032.1"/>
    </source>
</evidence>
<dbReference type="InterPro" id="IPR050345">
    <property type="entry name" value="Aliph_Amidase/BUP"/>
</dbReference>
<keyword evidence="1 3" id="KW-0378">Hydrolase</keyword>
<reference evidence="3 4" key="1">
    <citation type="submission" date="2020-08" db="EMBL/GenBank/DDBJ databases">
        <title>Putative novel bacterial strains isolated from necrotic wheat leaf tissues caused by Xanthomonas translucens.</title>
        <authorList>
            <person name="Tambong J.T."/>
        </authorList>
    </citation>
    <scope>NUCLEOTIDE SEQUENCE [LARGE SCALE GENOMIC DNA]</scope>
    <source>
        <strain evidence="3 4">DOAB 1069</strain>
    </source>
</reference>
<comment type="caution">
    <text evidence="3">The sequence shown here is derived from an EMBL/GenBank/DDBJ whole genome shotgun (WGS) entry which is preliminary data.</text>
</comment>
<sequence>MRTFFTIAIGFVLTAALVGYGFWTEQRPVGHYLSDLRIKLVVDEGQPGERGNLLGIQPELFPADYQSIQRLHRKLAAYLQQAREQGLINSRTIVVLPEHVGTWLVASGEKNQVYQAASMDEALTWISLSNPLKFLGAVLSAKGDNRLDDAHLRMKATGMAEQYQTLFGGLAKEFGITLVAGSIVLPEPAIDNGKLKLGSGPLYNSSVTFGSDGQPIGQPQRQLFPMAYQRRYVHPATDLNVFDTPAGKLGILIGSDSWYPGNYASLNKLGVELIAVPAFVIGTGHWASPWRGYRTPDLIGATGLNTGNITEGEAWQRLTLTSHAPLSTARAGVSVFMRGQLWDQGSSGHSFASRDGQHIVEPSPDDKVHLGARLINIWL</sequence>
<protein>
    <submittedName>
        <fullName evidence="3">Carbon-nitrogen hydrolase family protein</fullName>
    </submittedName>
</protein>
<dbReference type="PANTHER" id="PTHR43674:SF13">
    <property type="entry name" value="CN HYDROLASE DOMAIN-CONTAINING PROTEIN"/>
    <property type="match status" value="1"/>
</dbReference>
<dbReference type="PANTHER" id="PTHR43674">
    <property type="entry name" value="NITRILASE C965.09-RELATED"/>
    <property type="match status" value="1"/>
</dbReference>
<gene>
    <name evidence="3" type="ORF">H8S59_24950</name>
</gene>
<dbReference type="InterPro" id="IPR036526">
    <property type="entry name" value="C-N_Hydrolase_sf"/>
</dbReference>
<name>A0ABR7B781_9PSED</name>
<feature type="domain" description="CN hydrolase" evidence="2">
    <location>
        <begin position="93"/>
        <end position="280"/>
    </location>
</feature>